<dbReference type="InterPro" id="IPR011335">
    <property type="entry name" value="Restrct_endonuc-II-like"/>
</dbReference>
<sequence length="120" mass="13823">MRGHSTVQIGRARRLLRELTEAERKLWRALRDRRHAGLKFVRQEPIGSYIADFCCRERRLVVEVDGGQHAGSRRDLIRDAALAAAGYRVLRFWTHEVFQDLTMVLDTIYARAMEAGSARA</sequence>
<organism evidence="2">
    <name type="scientific">Alsobacter sp. KACC 23698</name>
    <dbReference type="NCBI Taxonomy" id="3149229"/>
    <lineage>
        <taxon>Bacteria</taxon>
        <taxon>Pseudomonadati</taxon>
        <taxon>Pseudomonadota</taxon>
        <taxon>Alphaproteobacteria</taxon>
        <taxon>Hyphomicrobiales</taxon>
        <taxon>Alsobacteraceae</taxon>
        <taxon>Alsobacter</taxon>
    </lineage>
</organism>
<dbReference type="PANTHER" id="PTHR38590">
    <property type="entry name" value="BLL0828 PROTEIN"/>
    <property type="match status" value="1"/>
</dbReference>
<protein>
    <submittedName>
        <fullName evidence="2">DUF559 domain-containing protein</fullName>
    </submittedName>
</protein>
<dbReference type="InterPro" id="IPR047216">
    <property type="entry name" value="Endonuclease_DUF559_bact"/>
</dbReference>
<name>A0AAU7JA56_9HYPH</name>
<dbReference type="AlphaFoldDB" id="A0AAU7JA56"/>
<reference evidence="2" key="1">
    <citation type="submission" date="2024-05" db="EMBL/GenBank/DDBJ databases">
        <authorList>
            <person name="Kim S."/>
            <person name="Heo J."/>
            <person name="Choi H."/>
            <person name="Choi Y."/>
            <person name="Kwon S.-W."/>
            <person name="Kim Y."/>
        </authorList>
    </citation>
    <scope>NUCLEOTIDE SEQUENCE</scope>
    <source>
        <strain evidence="2">KACC 23698</strain>
    </source>
</reference>
<evidence type="ECO:0000313" key="2">
    <source>
        <dbReference type="EMBL" id="XBO37243.1"/>
    </source>
</evidence>
<dbReference type="InterPro" id="IPR007569">
    <property type="entry name" value="DUF559"/>
</dbReference>
<dbReference type="Pfam" id="PF04480">
    <property type="entry name" value="DUF559"/>
    <property type="match status" value="1"/>
</dbReference>
<dbReference type="RefSeq" id="WP_406854065.1">
    <property type="nucleotide sequence ID" value="NZ_CP157484.1"/>
</dbReference>
<feature type="domain" description="DUF559" evidence="1">
    <location>
        <begin position="11"/>
        <end position="111"/>
    </location>
</feature>
<accession>A0AAU7JA56</accession>
<gene>
    <name evidence="2" type="ORF">ABEG18_16085</name>
</gene>
<dbReference type="PANTHER" id="PTHR38590:SF1">
    <property type="entry name" value="BLL0828 PROTEIN"/>
    <property type="match status" value="1"/>
</dbReference>
<proteinExistence type="predicted"/>
<dbReference type="CDD" id="cd01038">
    <property type="entry name" value="Endonuclease_DUF559"/>
    <property type="match status" value="1"/>
</dbReference>
<dbReference type="SUPFAM" id="SSF52980">
    <property type="entry name" value="Restriction endonuclease-like"/>
    <property type="match status" value="1"/>
</dbReference>
<dbReference type="Gene3D" id="3.40.960.10">
    <property type="entry name" value="VSR Endonuclease"/>
    <property type="match status" value="1"/>
</dbReference>
<dbReference type="EMBL" id="CP157484">
    <property type="protein sequence ID" value="XBO37243.1"/>
    <property type="molecule type" value="Genomic_DNA"/>
</dbReference>
<evidence type="ECO:0000259" key="1">
    <source>
        <dbReference type="Pfam" id="PF04480"/>
    </source>
</evidence>